<dbReference type="InterPro" id="IPR010987">
    <property type="entry name" value="Glutathione-S-Trfase_C-like"/>
</dbReference>
<feature type="domain" description="GST C-terminal" evidence="1">
    <location>
        <begin position="41"/>
        <end position="176"/>
    </location>
</feature>
<dbReference type="PROSITE" id="PS50405">
    <property type="entry name" value="GST_CTER"/>
    <property type="match status" value="1"/>
</dbReference>
<evidence type="ECO:0000313" key="2">
    <source>
        <dbReference type="EMBL" id="TVY73269.1"/>
    </source>
</evidence>
<dbReference type="PANTHER" id="PTHR43968:SF8">
    <property type="entry name" value="S-TRANSFERASE, PUTATIVE (AFU_ORTHOLOGUE AFUA_2G00590)-RELATED"/>
    <property type="match status" value="1"/>
</dbReference>
<dbReference type="EMBL" id="QGMK01001133">
    <property type="protein sequence ID" value="TVY73269.1"/>
    <property type="molecule type" value="Genomic_DNA"/>
</dbReference>
<dbReference type="PANTHER" id="PTHR43968">
    <property type="match status" value="1"/>
</dbReference>
<dbReference type="SUPFAM" id="SSF47616">
    <property type="entry name" value="GST C-terminal domain-like"/>
    <property type="match status" value="1"/>
</dbReference>
<organism evidence="2 3">
    <name type="scientific">Lachnellula suecica</name>
    <dbReference type="NCBI Taxonomy" id="602035"/>
    <lineage>
        <taxon>Eukaryota</taxon>
        <taxon>Fungi</taxon>
        <taxon>Dikarya</taxon>
        <taxon>Ascomycota</taxon>
        <taxon>Pezizomycotina</taxon>
        <taxon>Leotiomycetes</taxon>
        <taxon>Helotiales</taxon>
        <taxon>Lachnaceae</taxon>
        <taxon>Lachnellula</taxon>
    </lineage>
</organism>
<dbReference type="Gene3D" id="1.20.1050.10">
    <property type="match status" value="1"/>
</dbReference>
<proteinExistence type="predicted"/>
<dbReference type="OrthoDB" id="202840at2759"/>
<protein>
    <recommendedName>
        <fullName evidence="1">GST C-terminal domain-containing protein</fullName>
    </recommendedName>
</protein>
<dbReference type="GO" id="GO:0005737">
    <property type="term" value="C:cytoplasm"/>
    <property type="evidence" value="ECO:0007669"/>
    <property type="project" value="TreeGrafter"/>
</dbReference>
<dbReference type="Proteomes" id="UP000469558">
    <property type="component" value="Unassembled WGS sequence"/>
</dbReference>
<name>A0A8T9C0C3_9HELO</name>
<evidence type="ECO:0000313" key="3">
    <source>
        <dbReference type="Proteomes" id="UP000469558"/>
    </source>
</evidence>
<dbReference type="Gene3D" id="3.40.30.10">
    <property type="entry name" value="Glutaredoxin"/>
    <property type="match status" value="1"/>
</dbReference>
<keyword evidence="3" id="KW-1185">Reference proteome</keyword>
<dbReference type="AlphaFoldDB" id="A0A8T9C0C3"/>
<gene>
    <name evidence="2" type="ORF">LSUE1_G006682</name>
</gene>
<comment type="caution">
    <text evidence="2">The sequence shown here is derived from an EMBL/GenBank/DDBJ whole genome shotgun (WGS) entry which is preliminary data.</text>
</comment>
<dbReference type="InterPro" id="IPR050983">
    <property type="entry name" value="GST_Omega/HSP26"/>
</dbReference>
<accession>A0A8T9C0C3</accession>
<dbReference type="InterPro" id="IPR036282">
    <property type="entry name" value="Glutathione-S-Trfase_C_sf"/>
</dbReference>
<feature type="non-terminal residue" evidence="2">
    <location>
        <position position="184"/>
    </location>
</feature>
<evidence type="ECO:0000259" key="1">
    <source>
        <dbReference type="PROSITE" id="PS50405"/>
    </source>
</evidence>
<reference evidence="2 3" key="1">
    <citation type="submission" date="2018-05" db="EMBL/GenBank/DDBJ databases">
        <title>Genome sequencing and assembly of the regulated plant pathogen Lachnellula willkommii and related sister species for the development of diagnostic species identification markers.</title>
        <authorList>
            <person name="Giroux E."/>
            <person name="Bilodeau G."/>
        </authorList>
    </citation>
    <scope>NUCLEOTIDE SEQUENCE [LARGE SCALE GENOMIC DNA]</scope>
    <source>
        <strain evidence="2 3">CBS 268.59</strain>
    </source>
</reference>
<sequence>RGLVPTINYNGEIITESAIVAQFLVDAHPSHLLKASNAEGGALQRARINFFVDAFTSKVTGLWIGALKLEPGEAKEKAAETLVDAIAKELEPLLADAAPFFGGSDKLTFAEVLTAGFVIRILDFTKHEGLLPKTVPGLLQAKAPNFWKWASAVVKEESVTYIWDQDAMIKANLARFEKMRAPAK</sequence>